<comment type="function">
    <text evidence="10">Acts as one of several non-catalytic accessory components of the cytoplasmic dynein 1 complex that are thought to be involved in linking dynein to cargos and to adapter proteins that regulate dynein function. Cytoplasmic dynein 1 acts as a motor for the intracellular retrograde motility of vesicles and organelles along microtubules. May play a role in binding dynein to membranous organelles or chromosomes.</text>
</comment>
<dbReference type="AlphaFoldDB" id="A0A183P149"/>
<keyword evidence="8 10" id="KW-0505">Motor protein</keyword>
<dbReference type="GO" id="GO:0007018">
    <property type="term" value="P:microtubule-based movement"/>
    <property type="evidence" value="ECO:0007669"/>
    <property type="project" value="InterPro"/>
</dbReference>
<dbReference type="InterPro" id="IPR022780">
    <property type="entry name" value="Dynein_light_int_chain"/>
</dbReference>
<evidence type="ECO:0000256" key="11">
    <source>
        <dbReference type="SAM" id="MobiDB-lite"/>
    </source>
</evidence>
<keyword evidence="5 10" id="KW-0547">Nucleotide-binding</keyword>
<name>A0A183P149_9TREM</name>
<comment type="subunit">
    <text evidence="10">Homodimer. The cytoplasmic dynein 1 complex consists of two catalytic heavy chains (HCs) and a number of non-catalytic subunits presented by intermediate chains (ICs).</text>
</comment>
<feature type="region of interest" description="Disordered" evidence="11">
    <location>
        <begin position="86"/>
        <end position="110"/>
    </location>
</feature>
<evidence type="ECO:0000256" key="6">
    <source>
        <dbReference type="ARBA" id="ARBA00022840"/>
    </source>
</evidence>
<evidence type="ECO:0000256" key="5">
    <source>
        <dbReference type="ARBA" id="ARBA00022741"/>
    </source>
</evidence>
<dbReference type="GO" id="GO:0005868">
    <property type="term" value="C:cytoplasmic dynein complex"/>
    <property type="evidence" value="ECO:0007669"/>
    <property type="project" value="UniProtKB-UniRule"/>
</dbReference>
<dbReference type="GO" id="GO:0005813">
    <property type="term" value="C:centrosome"/>
    <property type="evidence" value="ECO:0007669"/>
    <property type="project" value="TreeGrafter"/>
</dbReference>
<dbReference type="GO" id="GO:0005524">
    <property type="term" value="F:ATP binding"/>
    <property type="evidence" value="ECO:0007669"/>
    <property type="project" value="UniProtKB-KW"/>
</dbReference>
<evidence type="ECO:0000313" key="13">
    <source>
        <dbReference type="Proteomes" id="UP000269396"/>
    </source>
</evidence>
<organism evidence="12 13">
    <name type="scientific">Schistosoma mattheei</name>
    <dbReference type="NCBI Taxonomy" id="31246"/>
    <lineage>
        <taxon>Eukaryota</taxon>
        <taxon>Metazoa</taxon>
        <taxon>Spiralia</taxon>
        <taxon>Lophotrochozoa</taxon>
        <taxon>Platyhelminthes</taxon>
        <taxon>Trematoda</taxon>
        <taxon>Digenea</taxon>
        <taxon>Strigeidida</taxon>
        <taxon>Schistosomatoidea</taxon>
        <taxon>Schistosomatidae</taxon>
        <taxon>Schistosoma</taxon>
    </lineage>
</organism>
<keyword evidence="6 10" id="KW-0067">ATP-binding</keyword>
<accession>A0A183P149</accession>
<dbReference type="Pfam" id="PF05783">
    <property type="entry name" value="DLIC"/>
    <property type="match status" value="1"/>
</dbReference>
<evidence type="ECO:0000256" key="4">
    <source>
        <dbReference type="ARBA" id="ARBA00022701"/>
    </source>
</evidence>
<protein>
    <recommendedName>
        <fullName evidence="10">Dynein light intermediate chain</fullName>
    </recommendedName>
</protein>
<evidence type="ECO:0000256" key="9">
    <source>
        <dbReference type="ARBA" id="ARBA00023212"/>
    </source>
</evidence>
<gene>
    <name evidence="12" type="ORF">SMTD_LOCUS8085</name>
</gene>
<keyword evidence="9 10" id="KW-0206">Cytoskeleton</keyword>
<dbReference type="STRING" id="31246.A0A183P149"/>
<evidence type="ECO:0000256" key="8">
    <source>
        <dbReference type="ARBA" id="ARBA00023175"/>
    </source>
</evidence>
<evidence type="ECO:0000256" key="2">
    <source>
        <dbReference type="ARBA" id="ARBA00022448"/>
    </source>
</evidence>
<reference evidence="12 13" key="1">
    <citation type="submission" date="2018-11" db="EMBL/GenBank/DDBJ databases">
        <authorList>
            <consortium name="Pathogen Informatics"/>
        </authorList>
    </citation>
    <scope>NUCLEOTIDE SEQUENCE [LARGE SCALE GENOMIC DNA]</scope>
    <source>
        <strain>Denwood</strain>
        <strain evidence="13">Zambia</strain>
    </source>
</reference>
<dbReference type="InterPro" id="IPR008467">
    <property type="entry name" value="Dynein1_light_intermed_chain"/>
</dbReference>
<keyword evidence="3 10" id="KW-0963">Cytoplasm</keyword>
<dbReference type="GO" id="GO:0000226">
    <property type="term" value="P:microtubule cytoskeleton organization"/>
    <property type="evidence" value="ECO:0007669"/>
    <property type="project" value="TreeGrafter"/>
</dbReference>
<keyword evidence="4 10" id="KW-0493">Microtubule</keyword>
<comment type="similarity">
    <text evidence="10">Belongs to the dynein light intermediate chain family.</text>
</comment>
<evidence type="ECO:0000256" key="3">
    <source>
        <dbReference type="ARBA" id="ARBA00022490"/>
    </source>
</evidence>
<keyword evidence="2 10" id="KW-0813">Transport</keyword>
<dbReference type="GO" id="GO:0005874">
    <property type="term" value="C:microtubule"/>
    <property type="evidence" value="ECO:0007669"/>
    <property type="project" value="UniProtKB-KW"/>
</dbReference>
<evidence type="ECO:0000256" key="10">
    <source>
        <dbReference type="RuleBase" id="RU366047"/>
    </source>
</evidence>
<dbReference type="EMBL" id="UZAL01028675">
    <property type="protein sequence ID" value="VDP42872.1"/>
    <property type="molecule type" value="Genomic_DNA"/>
</dbReference>
<proteinExistence type="inferred from homology"/>
<dbReference type="GO" id="GO:0045504">
    <property type="term" value="F:dynein heavy chain binding"/>
    <property type="evidence" value="ECO:0007669"/>
    <property type="project" value="TreeGrafter"/>
</dbReference>
<feature type="region of interest" description="Disordered" evidence="11">
    <location>
        <begin position="152"/>
        <end position="180"/>
    </location>
</feature>
<comment type="subcellular location">
    <subcellularLocation>
        <location evidence="1 10">Cytoplasm</location>
        <location evidence="1 10">Cytoskeleton</location>
    </subcellularLocation>
</comment>
<feature type="compositionally biased region" description="Low complexity" evidence="11">
    <location>
        <begin position="86"/>
        <end position="105"/>
    </location>
</feature>
<keyword evidence="7 10" id="KW-0243">Dynein</keyword>
<dbReference type="Proteomes" id="UP000269396">
    <property type="component" value="Unassembled WGS sequence"/>
</dbReference>
<feature type="non-terminal residue" evidence="12">
    <location>
        <position position="1"/>
    </location>
</feature>
<dbReference type="PANTHER" id="PTHR12688:SF0">
    <property type="entry name" value="DYNEIN LIGHT INTERMEDIATE CHAIN"/>
    <property type="match status" value="1"/>
</dbReference>
<dbReference type="PANTHER" id="PTHR12688">
    <property type="entry name" value="DYNEIN LIGHT INTERMEDIATE CHAIN"/>
    <property type="match status" value="1"/>
</dbReference>
<evidence type="ECO:0000256" key="7">
    <source>
        <dbReference type="ARBA" id="ARBA00023017"/>
    </source>
</evidence>
<keyword evidence="13" id="KW-1185">Reference proteome</keyword>
<sequence>PAGWDSLHRLELFKKNLSSNLIDCNYNQIITKPSKLRRKTSCVTKTGGIDTNPSEEVNILQTVEDDQHFLKRMQTILANMPMSTVTSSLPGSLSGTTTSISSTISNQTRETPLLTESLSSNLPNQPKPGSTSDKEAVLSSFFNSLLSRKSLTESNPTKPIQSTMGMTSNKINTLNTSSTQDSDVSYFPTIFFKITKCSTESFS</sequence>
<evidence type="ECO:0000313" key="12">
    <source>
        <dbReference type="EMBL" id="VDP42872.1"/>
    </source>
</evidence>
<evidence type="ECO:0000256" key="1">
    <source>
        <dbReference type="ARBA" id="ARBA00004245"/>
    </source>
</evidence>